<keyword evidence="4 5" id="KW-0472">Membrane</keyword>
<reference evidence="6" key="1">
    <citation type="submission" date="2006-10" db="EMBL/GenBank/DDBJ databases">
        <title>Complete sequence of Solibacter usitatus Ellin6076.</title>
        <authorList>
            <consortium name="US DOE Joint Genome Institute"/>
            <person name="Copeland A."/>
            <person name="Lucas S."/>
            <person name="Lapidus A."/>
            <person name="Barry K."/>
            <person name="Detter J.C."/>
            <person name="Glavina del Rio T."/>
            <person name="Hammon N."/>
            <person name="Israni S."/>
            <person name="Dalin E."/>
            <person name="Tice H."/>
            <person name="Pitluck S."/>
            <person name="Thompson L.S."/>
            <person name="Brettin T."/>
            <person name="Bruce D."/>
            <person name="Han C."/>
            <person name="Tapia R."/>
            <person name="Gilna P."/>
            <person name="Schmutz J."/>
            <person name="Larimer F."/>
            <person name="Land M."/>
            <person name="Hauser L."/>
            <person name="Kyrpides N."/>
            <person name="Mikhailova N."/>
            <person name="Janssen P.H."/>
            <person name="Kuske C.R."/>
            <person name="Richardson P."/>
        </authorList>
    </citation>
    <scope>NUCLEOTIDE SEQUENCE</scope>
    <source>
        <strain evidence="6">Ellin6076</strain>
    </source>
</reference>
<dbReference type="Pfam" id="PF13564">
    <property type="entry name" value="DoxX_2"/>
    <property type="match status" value="1"/>
</dbReference>
<keyword evidence="3 5" id="KW-1133">Transmembrane helix</keyword>
<name>Q022T3_SOLUE</name>
<organism evidence="6">
    <name type="scientific">Solibacter usitatus (strain Ellin6076)</name>
    <dbReference type="NCBI Taxonomy" id="234267"/>
    <lineage>
        <taxon>Bacteria</taxon>
        <taxon>Pseudomonadati</taxon>
        <taxon>Acidobacteriota</taxon>
        <taxon>Terriglobia</taxon>
        <taxon>Bryobacterales</taxon>
        <taxon>Solibacteraceae</taxon>
        <taxon>Candidatus Solibacter</taxon>
    </lineage>
</organism>
<evidence type="ECO:0000256" key="3">
    <source>
        <dbReference type="ARBA" id="ARBA00022989"/>
    </source>
</evidence>
<dbReference type="STRING" id="234267.Acid_3038"/>
<evidence type="ECO:0000256" key="1">
    <source>
        <dbReference type="ARBA" id="ARBA00004141"/>
    </source>
</evidence>
<evidence type="ECO:0008006" key="7">
    <source>
        <dbReference type="Google" id="ProtNLM"/>
    </source>
</evidence>
<dbReference type="InterPro" id="IPR032808">
    <property type="entry name" value="DoxX"/>
</dbReference>
<feature type="transmembrane region" description="Helical" evidence="5">
    <location>
        <begin position="60"/>
        <end position="80"/>
    </location>
</feature>
<dbReference type="OrthoDB" id="7960583at2"/>
<protein>
    <recommendedName>
        <fullName evidence="7">DoxX family protein</fullName>
    </recommendedName>
</protein>
<dbReference type="AlphaFoldDB" id="Q022T3"/>
<comment type="subcellular location">
    <subcellularLocation>
        <location evidence="1">Membrane</location>
        <topology evidence="1">Multi-pass membrane protein</topology>
    </subcellularLocation>
</comment>
<dbReference type="EMBL" id="CP000473">
    <property type="protein sequence ID" value="ABJ84017.1"/>
    <property type="molecule type" value="Genomic_DNA"/>
</dbReference>
<gene>
    <name evidence="6" type="ordered locus">Acid_3038</name>
</gene>
<dbReference type="GO" id="GO:0016020">
    <property type="term" value="C:membrane"/>
    <property type="evidence" value="ECO:0007669"/>
    <property type="project" value="UniProtKB-SubCell"/>
</dbReference>
<evidence type="ECO:0000256" key="2">
    <source>
        <dbReference type="ARBA" id="ARBA00022692"/>
    </source>
</evidence>
<feature type="transmembrane region" description="Helical" evidence="5">
    <location>
        <begin position="21"/>
        <end position="40"/>
    </location>
</feature>
<dbReference type="KEGG" id="sus:Acid_3038"/>
<sequence>METTLPKPAALVAARNIPNATIAYWIVTALFCLQMSFTAYAQLRLPQVAEAFTHFGFPAYFRLELSWAKFLGVLLLLAPVPPRLKEWAYAGFAINLGSAIIAHLAVGDGPEAWGWAAGTGVLWALSYFLWRRCLPSARLN</sequence>
<keyword evidence="2 5" id="KW-0812">Transmembrane</keyword>
<feature type="transmembrane region" description="Helical" evidence="5">
    <location>
        <begin position="112"/>
        <end position="130"/>
    </location>
</feature>
<evidence type="ECO:0000256" key="5">
    <source>
        <dbReference type="SAM" id="Phobius"/>
    </source>
</evidence>
<dbReference type="InParanoid" id="Q022T3"/>
<proteinExistence type="predicted"/>
<accession>Q022T3</accession>
<evidence type="ECO:0000313" key="6">
    <source>
        <dbReference type="EMBL" id="ABJ84017.1"/>
    </source>
</evidence>
<feature type="transmembrane region" description="Helical" evidence="5">
    <location>
        <begin position="87"/>
        <end position="106"/>
    </location>
</feature>
<evidence type="ECO:0000256" key="4">
    <source>
        <dbReference type="ARBA" id="ARBA00023136"/>
    </source>
</evidence>
<dbReference type="eggNOG" id="ENOG5032Z45">
    <property type="taxonomic scope" value="Bacteria"/>
</dbReference>
<dbReference type="HOGENOM" id="CLU_142057_1_1_0"/>